<organism evidence="2 3">
    <name type="scientific">Chiloscyllium punctatum</name>
    <name type="common">Brownbanded bambooshark</name>
    <name type="synonym">Hemiscyllium punctatum</name>
    <dbReference type="NCBI Taxonomy" id="137246"/>
    <lineage>
        <taxon>Eukaryota</taxon>
        <taxon>Metazoa</taxon>
        <taxon>Chordata</taxon>
        <taxon>Craniata</taxon>
        <taxon>Vertebrata</taxon>
        <taxon>Chondrichthyes</taxon>
        <taxon>Elasmobranchii</taxon>
        <taxon>Galeomorphii</taxon>
        <taxon>Galeoidea</taxon>
        <taxon>Orectolobiformes</taxon>
        <taxon>Hemiscylliidae</taxon>
        <taxon>Chiloscyllium</taxon>
    </lineage>
</organism>
<evidence type="ECO:0000313" key="3">
    <source>
        <dbReference type="Proteomes" id="UP000287033"/>
    </source>
</evidence>
<feature type="compositionally biased region" description="Basic and acidic residues" evidence="1">
    <location>
        <begin position="48"/>
        <end position="71"/>
    </location>
</feature>
<evidence type="ECO:0000313" key="2">
    <source>
        <dbReference type="EMBL" id="GCC41015.1"/>
    </source>
</evidence>
<feature type="region of interest" description="Disordered" evidence="1">
    <location>
        <begin position="32"/>
        <end position="71"/>
    </location>
</feature>
<gene>
    <name evidence="2" type="ORF">chiPu_0024594</name>
</gene>
<comment type="caution">
    <text evidence="2">The sequence shown here is derived from an EMBL/GenBank/DDBJ whole genome shotgun (WGS) entry which is preliminary data.</text>
</comment>
<dbReference type="Proteomes" id="UP000287033">
    <property type="component" value="Unassembled WGS sequence"/>
</dbReference>
<evidence type="ECO:0000256" key="1">
    <source>
        <dbReference type="SAM" id="MobiDB-lite"/>
    </source>
</evidence>
<reference evidence="2 3" key="1">
    <citation type="journal article" date="2018" name="Nat. Ecol. Evol.">
        <title>Shark genomes provide insights into elasmobranch evolution and the origin of vertebrates.</title>
        <authorList>
            <person name="Hara Y"/>
            <person name="Yamaguchi K"/>
            <person name="Onimaru K"/>
            <person name="Kadota M"/>
            <person name="Koyanagi M"/>
            <person name="Keeley SD"/>
            <person name="Tatsumi K"/>
            <person name="Tanaka K"/>
            <person name="Motone F"/>
            <person name="Kageyama Y"/>
            <person name="Nozu R"/>
            <person name="Adachi N"/>
            <person name="Nishimura O"/>
            <person name="Nakagawa R"/>
            <person name="Tanegashima C"/>
            <person name="Kiyatake I"/>
            <person name="Matsumoto R"/>
            <person name="Murakumo K"/>
            <person name="Nishida K"/>
            <person name="Terakita A"/>
            <person name="Kuratani S"/>
            <person name="Sato K"/>
            <person name="Hyodo S Kuraku.S."/>
        </authorList>
    </citation>
    <scope>NUCLEOTIDE SEQUENCE [LARGE SCALE GENOMIC DNA]</scope>
</reference>
<dbReference type="EMBL" id="BEZZ01042467">
    <property type="protein sequence ID" value="GCC41015.1"/>
    <property type="molecule type" value="Genomic_DNA"/>
</dbReference>
<proteinExistence type="predicted"/>
<name>A0A401TEH1_CHIPU</name>
<protein>
    <submittedName>
        <fullName evidence="2">Uncharacterized protein</fullName>
    </submittedName>
</protein>
<dbReference type="AlphaFoldDB" id="A0A401TEH1"/>
<keyword evidence="3" id="KW-1185">Reference proteome</keyword>
<accession>A0A401TEH1</accession>
<sequence>MFFGRCPELTDLGLGQREVPHDLETELRAQKAVGDSGRTRDGLIGIHTHRERERVSREPGDRSLEPRHGAG</sequence>